<comment type="caution">
    <text evidence="1">The sequence shown here is derived from an EMBL/GenBank/DDBJ whole genome shotgun (WGS) entry which is preliminary data.</text>
</comment>
<gene>
    <name evidence="1" type="ORF">V1477_008464</name>
</gene>
<organism evidence="1 2">
    <name type="scientific">Vespula maculifrons</name>
    <name type="common">Eastern yellow jacket</name>
    <name type="synonym">Wasp</name>
    <dbReference type="NCBI Taxonomy" id="7453"/>
    <lineage>
        <taxon>Eukaryota</taxon>
        <taxon>Metazoa</taxon>
        <taxon>Ecdysozoa</taxon>
        <taxon>Arthropoda</taxon>
        <taxon>Hexapoda</taxon>
        <taxon>Insecta</taxon>
        <taxon>Pterygota</taxon>
        <taxon>Neoptera</taxon>
        <taxon>Endopterygota</taxon>
        <taxon>Hymenoptera</taxon>
        <taxon>Apocrita</taxon>
        <taxon>Aculeata</taxon>
        <taxon>Vespoidea</taxon>
        <taxon>Vespidae</taxon>
        <taxon>Vespinae</taxon>
        <taxon>Vespula</taxon>
    </lineage>
</organism>
<dbReference type="EMBL" id="JAYRBN010000056">
    <property type="protein sequence ID" value="KAL2742975.1"/>
    <property type="molecule type" value="Genomic_DNA"/>
</dbReference>
<name>A0ABD2CDT1_VESMC</name>
<keyword evidence="2" id="KW-1185">Reference proteome</keyword>
<dbReference type="AlphaFoldDB" id="A0ABD2CDT1"/>
<reference evidence="1 2" key="1">
    <citation type="journal article" date="2024" name="Ann. Entomol. Soc. Am.">
        <title>Genomic analyses of the southern and eastern yellowjacket wasps (Hymenoptera: Vespidae) reveal evolutionary signatures of social life.</title>
        <authorList>
            <person name="Catto M.A."/>
            <person name="Caine P.B."/>
            <person name="Orr S.E."/>
            <person name="Hunt B.G."/>
            <person name="Goodisman M.A.D."/>
        </authorList>
    </citation>
    <scope>NUCLEOTIDE SEQUENCE [LARGE SCALE GENOMIC DNA]</scope>
    <source>
        <strain evidence="1">232</strain>
        <tissue evidence="1">Head and thorax</tissue>
    </source>
</reference>
<accession>A0ABD2CDT1</accession>
<evidence type="ECO:0000313" key="1">
    <source>
        <dbReference type="EMBL" id="KAL2742975.1"/>
    </source>
</evidence>
<sequence length="71" mass="8442">MLGPFYLFTNQPNEYDIFSSEFLYINNPSTRIMLRGNVVLFLSSKYYCSTNNTNCNILKEKKRKNKTEQFL</sequence>
<proteinExistence type="predicted"/>
<protein>
    <submittedName>
        <fullName evidence="1">Uncharacterized protein</fullName>
    </submittedName>
</protein>
<evidence type="ECO:0000313" key="2">
    <source>
        <dbReference type="Proteomes" id="UP001607303"/>
    </source>
</evidence>
<dbReference type="Proteomes" id="UP001607303">
    <property type="component" value="Unassembled WGS sequence"/>
</dbReference>